<dbReference type="NCBIfam" id="NF003716">
    <property type="entry name" value="PRK05326.1-3"/>
    <property type="match status" value="1"/>
</dbReference>
<evidence type="ECO:0000256" key="7">
    <source>
        <dbReference type="ARBA" id="ARBA00023065"/>
    </source>
</evidence>
<reference evidence="11 12" key="1">
    <citation type="submission" date="2018-09" db="EMBL/GenBank/DDBJ databases">
        <authorList>
            <person name="Wang Z."/>
        </authorList>
    </citation>
    <scope>NUCLEOTIDE SEQUENCE [LARGE SCALE GENOMIC DNA]</scope>
    <source>
        <strain evidence="11 12">ALS 81</strain>
    </source>
</reference>
<keyword evidence="5 9" id="KW-0812">Transmembrane</keyword>
<evidence type="ECO:0000256" key="4">
    <source>
        <dbReference type="ARBA" id="ARBA00022475"/>
    </source>
</evidence>
<dbReference type="NCBIfam" id="NF003715">
    <property type="entry name" value="PRK05326.1-2"/>
    <property type="match status" value="1"/>
</dbReference>
<dbReference type="PANTHER" id="PTHR32507:SF7">
    <property type="entry name" value="K(+)_H(+) ANTIPORTER NHAP2"/>
    <property type="match status" value="1"/>
</dbReference>
<feature type="transmembrane region" description="Helical" evidence="9">
    <location>
        <begin position="181"/>
        <end position="205"/>
    </location>
</feature>
<dbReference type="GO" id="GO:0005886">
    <property type="term" value="C:plasma membrane"/>
    <property type="evidence" value="ECO:0007669"/>
    <property type="project" value="UniProtKB-SubCell"/>
</dbReference>
<keyword evidence="7" id="KW-0406">Ion transport</keyword>
<name>A0A420EJU9_9ALTE</name>
<evidence type="ECO:0000313" key="11">
    <source>
        <dbReference type="EMBL" id="RKF20938.1"/>
    </source>
</evidence>
<feature type="transmembrane region" description="Helical" evidence="9">
    <location>
        <begin position="88"/>
        <end position="108"/>
    </location>
</feature>
<dbReference type="Proteomes" id="UP000286482">
    <property type="component" value="Unassembled WGS sequence"/>
</dbReference>
<feature type="transmembrane region" description="Helical" evidence="9">
    <location>
        <begin position="29"/>
        <end position="51"/>
    </location>
</feature>
<dbReference type="RefSeq" id="WP_120353466.1">
    <property type="nucleotide sequence ID" value="NZ_RAQO01000003.1"/>
</dbReference>
<feature type="transmembrane region" description="Helical" evidence="9">
    <location>
        <begin position="334"/>
        <end position="358"/>
    </location>
</feature>
<evidence type="ECO:0000256" key="9">
    <source>
        <dbReference type="SAM" id="Phobius"/>
    </source>
</evidence>
<evidence type="ECO:0000313" key="12">
    <source>
        <dbReference type="Proteomes" id="UP000286482"/>
    </source>
</evidence>
<feature type="transmembrane region" description="Helical" evidence="9">
    <location>
        <begin position="114"/>
        <end position="137"/>
    </location>
</feature>
<evidence type="ECO:0000256" key="1">
    <source>
        <dbReference type="ARBA" id="ARBA00004651"/>
    </source>
</evidence>
<keyword evidence="2" id="KW-0813">Transport</keyword>
<dbReference type="GO" id="GO:1902600">
    <property type="term" value="P:proton transmembrane transport"/>
    <property type="evidence" value="ECO:0007669"/>
    <property type="project" value="InterPro"/>
</dbReference>
<dbReference type="Pfam" id="PF00999">
    <property type="entry name" value="Na_H_Exchanger"/>
    <property type="match status" value="1"/>
</dbReference>
<evidence type="ECO:0000256" key="2">
    <source>
        <dbReference type="ARBA" id="ARBA00022448"/>
    </source>
</evidence>
<feature type="transmembrane region" description="Helical" evidence="9">
    <location>
        <begin position="6"/>
        <end position="22"/>
    </location>
</feature>
<evidence type="ECO:0000256" key="3">
    <source>
        <dbReference type="ARBA" id="ARBA00022449"/>
    </source>
</evidence>
<accession>A0A420EJU9</accession>
<evidence type="ECO:0000256" key="5">
    <source>
        <dbReference type="ARBA" id="ARBA00022692"/>
    </source>
</evidence>
<protein>
    <submittedName>
        <fullName evidence="11">Potassium/proton antiporter</fullName>
    </submittedName>
</protein>
<sequence length="397" mass="42644">MTTEILMIGMSILIVIGILLHHPSRTLGVPSLLIFMGVGLSLGNGEFNFVYDNLDRTAWIGALALNVIVFVGGLNTSTEKIKVSYKEGGVLASFGVIFTSIIFSFILYFLLDFNFITCLLFAAIVSSTDAAAVFSILQSKKLVLKEQTDTVLEFESATNDPVAMLMVIVLTEMALSSDQSIAGSALALNLLSQIGIALIFGFVAGKIAVYLLNKIKLSEYGLIPVFVLASFVIASYGAELSGGNILLASYVAGVVIGNGIKHGKLVNQHFFNSLSWLAQAMMFIVLGLQIFPQTLVSVFSISILPALLLIFVARPLAVQLCYLPFVKASWQKRVYISFIGLKGATPIVFALIPAAAGVPGAIDIVHMVFFFVLFSIFIQGGAIGPLADKLGLRRENK</sequence>
<feature type="transmembrane region" description="Helical" evidence="9">
    <location>
        <begin position="298"/>
        <end position="322"/>
    </location>
</feature>
<dbReference type="InterPro" id="IPR038770">
    <property type="entry name" value="Na+/solute_symporter_sf"/>
</dbReference>
<keyword evidence="4" id="KW-1003">Cell membrane</keyword>
<keyword evidence="6 9" id="KW-1133">Transmembrane helix</keyword>
<dbReference type="Gene3D" id="1.20.1530.20">
    <property type="match status" value="1"/>
</dbReference>
<dbReference type="GO" id="GO:0015297">
    <property type="term" value="F:antiporter activity"/>
    <property type="evidence" value="ECO:0007669"/>
    <property type="project" value="UniProtKB-KW"/>
</dbReference>
<evidence type="ECO:0000256" key="6">
    <source>
        <dbReference type="ARBA" id="ARBA00022989"/>
    </source>
</evidence>
<dbReference type="InterPro" id="IPR006153">
    <property type="entry name" value="Cation/H_exchanger_TM"/>
</dbReference>
<comment type="subcellular location">
    <subcellularLocation>
        <location evidence="1">Cell membrane</location>
        <topology evidence="1">Multi-pass membrane protein</topology>
    </subcellularLocation>
</comment>
<comment type="caution">
    <text evidence="11">The sequence shown here is derived from an EMBL/GenBank/DDBJ whole genome shotgun (WGS) entry which is preliminary data.</text>
</comment>
<gene>
    <name evidence="11" type="ORF">DBZ36_03070</name>
</gene>
<dbReference type="EMBL" id="RAQO01000003">
    <property type="protein sequence ID" value="RKF20938.1"/>
    <property type="molecule type" value="Genomic_DNA"/>
</dbReference>
<evidence type="ECO:0000259" key="10">
    <source>
        <dbReference type="Pfam" id="PF00999"/>
    </source>
</evidence>
<dbReference type="PANTHER" id="PTHR32507">
    <property type="entry name" value="NA(+)/H(+) ANTIPORTER 1"/>
    <property type="match status" value="1"/>
</dbReference>
<dbReference type="AlphaFoldDB" id="A0A420EJU9"/>
<keyword evidence="12" id="KW-1185">Reference proteome</keyword>
<feature type="transmembrane region" description="Helical" evidence="9">
    <location>
        <begin position="273"/>
        <end position="292"/>
    </location>
</feature>
<dbReference type="OrthoDB" id="9810759at2"/>
<keyword evidence="8 9" id="KW-0472">Membrane</keyword>
<keyword evidence="3" id="KW-0050">Antiport</keyword>
<feature type="transmembrane region" description="Helical" evidence="9">
    <location>
        <begin position="217"/>
        <end position="238"/>
    </location>
</feature>
<feature type="transmembrane region" description="Helical" evidence="9">
    <location>
        <begin position="364"/>
        <end position="387"/>
    </location>
</feature>
<evidence type="ECO:0000256" key="8">
    <source>
        <dbReference type="ARBA" id="ARBA00023136"/>
    </source>
</evidence>
<feature type="domain" description="Cation/H+ exchanger transmembrane" evidence="10">
    <location>
        <begin position="13"/>
        <end position="387"/>
    </location>
</feature>
<organism evidence="11 12">
    <name type="scientific">Alginatibacterium sediminis</name>
    <dbReference type="NCBI Taxonomy" id="2164068"/>
    <lineage>
        <taxon>Bacteria</taxon>
        <taxon>Pseudomonadati</taxon>
        <taxon>Pseudomonadota</taxon>
        <taxon>Gammaproteobacteria</taxon>
        <taxon>Alteromonadales</taxon>
        <taxon>Alteromonadaceae</taxon>
        <taxon>Alginatibacterium</taxon>
    </lineage>
</organism>
<feature type="transmembrane region" description="Helical" evidence="9">
    <location>
        <begin position="57"/>
        <end position="76"/>
    </location>
</feature>
<proteinExistence type="predicted"/>